<dbReference type="InterPro" id="IPR036291">
    <property type="entry name" value="NAD(P)-bd_dom_sf"/>
</dbReference>
<protein>
    <recommendedName>
        <fullName evidence="3">Dipicolinate synthase subunit A N-terminal domain-containing protein</fullName>
    </recommendedName>
</protein>
<dbReference type="HOGENOM" id="CLU_905792_0_0_5"/>
<organism evidence="1 2">
    <name type="scientific">Rhodopseudomonas palustris (strain BisB5)</name>
    <dbReference type="NCBI Taxonomy" id="316057"/>
    <lineage>
        <taxon>Bacteria</taxon>
        <taxon>Pseudomonadati</taxon>
        <taxon>Pseudomonadota</taxon>
        <taxon>Alphaproteobacteria</taxon>
        <taxon>Hyphomicrobiales</taxon>
        <taxon>Nitrobacteraceae</taxon>
        <taxon>Rhodopseudomonas</taxon>
    </lineage>
</organism>
<dbReference type="SUPFAM" id="SSF51735">
    <property type="entry name" value="NAD(P)-binding Rossmann-fold domains"/>
    <property type="match status" value="1"/>
</dbReference>
<evidence type="ECO:0000313" key="2">
    <source>
        <dbReference type="Proteomes" id="UP000001818"/>
    </source>
</evidence>
<evidence type="ECO:0008006" key="3">
    <source>
        <dbReference type="Google" id="ProtNLM"/>
    </source>
</evidence>
<dbReference type="STRING" id="316057.RPD_2299"/>
<gene>
    <name evidence="1" type="ordered locus">RPD_2299</name>
</gene>
<sequence>MKSHHWHRHVSSPRAAAPIEQYQGLAASSATARTLRGDHTAPLAASFDRASSSAPSPVPSLGVAASMATAATPGSRKRNWQARLWRLQFHVLRAMEMLLRIAVVRERPRPSELRSAAALPLSQQSDDPWRRQLSIGHGCSGPDLATPSINAINMGDDQQQQSEGIAVGVVGHGHAITPLVHRLVELGVRVHATADTIDDYVALRSAGAIPHRFEDMPAVAAKVDLLISTSFARHLGATVVARLPESAIIIDLAGPPGSVDFETSRRLGRHPIWAPAIEGNLEASWPLIAAEIEAMAADNRRQPRCSK</sequence>
<reference evidence="1 2" key="1">
    <citation type="submission" date="2006-03" db="EMBL/GenBank/DDBJ databases">
        <title>Complete sequence of Rhodopseudomonas palustris BisB5.</title>
        <authorList>
            <consortium name="US DOE Joint Genome Institute"/>
            <person name="Copeland A."/>
            <person name="Lucas S."/>
            <person name="Lapidus A."/>
            <person name="Barry K."/>
            <person name="Detter J.C."/>
            <person name="Glavina del Rio T."/>
            <person name="Hammon N."/>
            <person name="Israni S."/>
            <person name="Dalin E."/>
            <person name="Tice H."/>
            <person name="Pitluck S."/>
            <person name="Chain P."/>
            <person name="Malfatti S."/>
            <person name="Shin M."/>
            <person name="Vergez L."/>
            <person name="Schmutz J."/>
            <person name="Larimer F."/>
            <person name="Land M."/>
            <person name="Hauser L."/>
            <person name="Pelletier D.A."/>
            <person name="Kyrpides N."/>
            <person name="Lykidis A."/>
            <person name="Oda Y."/>
            <person name="Harwood C.S."/>
            <person name="Richardson P."/>
        </authorList>
    </citation>
    <scope>NUCLEOTIDE SEQUENCE [LARGE SCALE GENOMIC DNA]</scope>
    <source>
        <strain evidence="1 2">BisB5</strain>
    </source>
</reference>
<evidence type="ECO:0000313" key="1">
    <source>
        <dbReference type="EMBL" id="ABE39531.1"/>
    </source>
</evidence>
<dbReference type="EMBL" id="CP000283">
    <property type="protein sequence ID" value="ABE39531.1"/>
    <property type="molecule type" value="Genomic_DNA"/>
</dbReference>
<dbReference type="eggNOG" id="COG0111">
    <property type="taxonomic scope" value="Bacteria"/>
</dbReference>
<proteinExistence type="predicted"/>
<dbReference type="KEGG" id="rpd:RPD_2299"/>
<dbReference type="AlphaFoldDB" id="Q138F8"/>
<accession>Q138F8</accession>
<dbReference type="Gene3D" id="3.40.50.720">
    <property type="entry name" value="NAD(P)-binding Rossmann-like Domain"/>
    <property type="match status" value="1"/>
</dbReference>
<name>Q138F8_RHOPS</name>
<dbReference type="Proteomes" id="UP000001818">
    <property type="component" value="Chromosome"/>
</dbReference>